<comment type="function">
    <text evidence="9">Essential for recycling GMP and indirectly, cGMP.</text>
</comment>
<evidence type="ECO:0000256" key="3">
    <source>
        <dbReference type="ARBA" id="ARBA00016296"/>
    </source>
</evidence>
<organism evidence="11 12">
    <name type="scientific">Umboniibacter marinipuniceus</name>
    <dbReference type="NCBI Taxonomy" id="569599"/>
    <lineage>
        <taxon>Bacteria</taxon>
        <taxon>Pseudomonadati</taxon>
        <taxon>Pseudomonadota</taxon>
        <taxon>Gammaproteobacteria</taxon>
        <taxon>Cellvibrionales</taxon>
        <taxon>Cellvibrionaceae</taxon>
        <taxon>Umboniibacter</taxon>
    </lineage>
</organism>
<sequence length="216" mass="23947">MYWQHKAKVIPVSRGNLFIISAPSGAGKTSLVRALLDALPNIKVSVSHTTRSQRPGEEHSVSYHFVDLATFDEMVSEGHFLEYAMVFGNGYGTSASWVEKELAAGTDVILEIDWQGAQQVRQLLPGAVGIFILPPSLAALKTRLTGRGQDASDVIERRMKEAVSEISHYAENDYLVINDDFDHALEDLRAIIRSQRCEISAQARDHEALLKELLSE</sequence>
<keyword evidence="5 9" id="KW-0547">Nucleotide-binding</keyword>
<dbReference type="GO" id="GO:0005524">
    <property type="term" value="F:ATP binding"/>
    <property type="evidence" value="ECO:0007669"/>
    <property type="project" value="UniProtKB-UniRule"/>
</dbReference>
<comment type="subcellular location">
    <subcellularLocation>
        <location evidence="9">Cytoplasm</location>
    </subcellularLocation>
</comment>
<dbReference type="Pfam" id="PF00625">
    <property type="entry name" value="Guanylate_kin"/>
    <property type="match status" value="1"/>
</dbReference>
<proteinExistence type="inferred from homology"/>
<dbReference type="InterPro" id="IPR027417">
    <property type="entry name" value="P-loop_NTPase"/>
</dbReference>
<feature type="binding site" evidence="9">
    <location>
        <begin position="22"/>
        <end position="29"/>
    </location>
    <ligand>
        <name>ATP</name>
        <dbReference type="ChEBI" id="CHEBI:30616"/>
    </ligand>
</feature>
<dbReference type="EMBL" id="REFJ01000001">
    <property type="protein sequence ID" value="RMA82070.1"/>
    <property type="molecule type" value="Genomic_DNA"/>
</dbReference>
<dbReference type="Proteomes" id="UP000267187">
    <property type="component" value="Unassembled WGS sequence"/>
</dbReference>
<dbReference type="SUPFAM" id="SSF52540">
    <property type="entry name" value="P-loop containing nucleoside triphosphate hydrolases"/>
    <property type="match status" value="1"/>
</dbReference>
<dbReference type="CDD" id="cd00071">
    <property type="entry name" value="GMPK"/>
    <property type="match status" value="1"/>
</dbReference>
<dbReference type="OrthoDB" id="9808150at2"/>
<evidence type="ECO:0000259" key="10">
    <source>
        <dbReference type="PROSITE" id="PS50052"/>
    </source>
</evidence>
<evidence type="ECO:0000313" key="11">
    <source>
        <dbReference type="EMBL" id="RMA82070.1"/>
    </source>
</evidence>
<comment type="catalytic activity">
    <reaction evidence="9">
        <text>GMP + ATP = GDP + ADP</text>
        <dbReference type="Rhea" id="RHEA:20780"/>
        <dbReference type="ChEBI" id="CHEBI:30616"/>
        <dbReference type="ChEBI" id="CHEBI:58115"/>
        <dbReference type="ChEBI" id="CHEBI:58189"/>
        <dbReference type="ChEBI" id="CHEBI:456216"/>
        <dbReference type="EC" id="2.7.4.8"/>
    </reaction>
</comment>
<evidence type="ECO:0000256" key="7">
    <source>
        <dbReference type="ARBA" id="ARBA00022840"/>
    </source>
</evidence>
<gene>
    <name evidence="9" type="primary">gmk</name>
    <name evidence="11" type="ORF">DFR27_0017</name>
</gene>
<dbReference type="InterPro" id="IPR008145">
    <property type="entry name" value="GK/Ca_channel_bsu"/>
</dbReference>
<keyword evidence="9" id="KW-0963">Cytoplasm</keyword>
<evidence type="ECO:0000256" key="5">
    <source>
        <dbReference type="ARBA" id="ARBA00022741"/>
    </source>
</evidence>
<dbReference type="InterPro" id="IPR008144">
    <property type="entry name" value="Guanylate_kin-like_dom"/>
</dbReference>
<dbReference type="InterPro" id="IPR017665">
    <property type="entry name" value="Guanylate_kinase"/>
</dbReference>
<dbReference type="SMART" id="SM00072">
    <property type="entry name" value="GuKc"/>
    <property type="match status" value="1"/>
</dbReference>
<dbReference type="PANTHER" id="PTHR23117:SF13">
    <property type="entry name" value="GUANYLATE KINASE"/>
    <property type="match status" value="1"/>
</dbReference>
<dbReference type="GO" id="GO:0005829">
    <property type="term" value="C:cytosol"/>
    <property type="evidence" value="ECO:0007669"/>
    <property type="project" value="TreeGrafter"/>
</dbReference>
<dbReference type="AlphaFoldDB" id="A0A3M0AB15"/>
<feature type="domain" description="Guanylate kinase-like" evidence="10">
    <location>
        <begin position="15"/>
        <end position="193"/>
    </location>
</feature>
<evidence type="ECO:0000256" key="8">
    <source>
        <dbReference type="ARBA" id="ARBA00030128"/>
    </source>
</evidence>
<comment type="similarity">
    <text evidence="1 9">Belongs to the guanylate kinase family.</text>
</comment>
<dbReference type="FunFam" id="3.30.63.10:FF:000002">
    <property type="entry name" value="Guanylate kinase 1"/>
    <property type="match status" value="1"/>
</dbReference>
<evidence type="ECO:0000313" key="12">
    <source>
        <dbReference type="Proteomes" id="UP000267187"/>
    </source>
</evidence>
<keyword evidence="7 9" id="KW-0067">ATP-binding</keyword>
<accession>A0A3M0AB15</accession>
<name>A0A3M0AB15_9GAMM</name>
<dbReference type="Gene3D" id="3.40.50.300">
    <property type="entry name" value="P-loop containing nucleotide triphosphate hydrolases"/>
    <property type="match status" value="1"/>
</dbReference>
<evidence type="ECO:0000256" key="2">
    <source>
        <dbReference type="ARBA" id="ARBA00012961"/>
    </source>
</evidence>
<protein>
    <recommendedName>
        <fullName evidence="3 9">Guanylate kinase</fullName>
        <ecNumber evidence="2 9">2.7.4.8</ecNumber>
    </recommendedName>
    <alternativeName>
        <fullName evidence="8 9">GMP kinase</fullName>
    </alternativeName>
</protein>
<reference evidence="11 12" key="1">
    <citation type="submission" date="2018-10" db="EMBL/GenBank/DDBJ databases">
        <title>Genomic Encyclopedia of Type Strains, Phase IV (KMG-IV): sequencing the most valuable type-strain genomes for metagenomic binning, comparative biology and taxonomic classification.</title>
        <authorList>
            <person name="Goeker M."/>
        </authorList>
    </citation>
    <scope>NUCLEOTIDE SEQUENCE [LARGE SCALE GENOMIC DNA]</scope>
    <source>
        <strain evidence="11 12">DSM 25080</strain>
    </source>
</reference>
<dbReference type="RefSeq" id="WP_121875423.1">
    <property type="nucleotide sequence ID" value="NZ_REFJ01000001.1"/>
</dbReference>
<evidence type="ECO:0000256" key="9">
    <source>
        <dbReference type="HAMAP-Rule" id="MF_00328"/>
    </source>
</evidence>
<evidence type="ECO:0000256" key="1">
    <source>
        <dbReference type="ARBA" id="ARBA00005790"/>
    </source>
</evidence>
<evidence type="ECO:0000256" key="6">
    <source>
        <dbReference type="ARBA" id="ARBA00022777"/>
    </source>
</evidence>
<dbReference type="PANTHER" id="PTHR23117">
    <property type="entry name" value="GUANYLATE KINASE-RELATED"/>
    <property type="match status" value="1"/>
</dbReference>
<dbReference type="EC" id="2.7.4.8" evidence="2 9"/>
<dbReference type="HAMAP" id="MF_00328">
    <property type="entry name" value="Guanylate_kinase"/>
    <property type="match status" value="1"/>
</dbReference>
<evidence type="ECO:0000256" key="4">
    <source>
        <dbReference type="ARBA" id="ARBA00022679"/>
    </source>
</evidence>
<comment type="caution">
    <text evidence="11">The sequence shown here is derived from an EMBL/GenBank/DDBJ whole genome shotgun (WGS) entry which is preliminary data.</text>
</comment>
<keyword evidence="4 9" id="KW-0808">Transferase</keyword>
<dbReference type="PROSITE" id="PS50052">
    <property type="entry name" value="GUANYLATE_KINASE_2"/>
    <property type="match status" value="1"/>
</dbReference>
<keyword evidence="6 9" id="KW-0418">Kinase</keyword>
<dbReference type="Gene3D" id="3.30.63.10">
    <property type="entry name" value="Guanylate Kinase phosphate binding domain"/>
    <property type="match status" value="1"/>
</dbReference>
<dbReference type="GO" id="GO:0004385">
    <property type="term" value="F:GMP kinase activity"/>
    <property type="evidence" value="ECO:0007669"/>
    <property type="project" value="UniProtKB-UniRule"/>
</dbReference>
<dbReference type="NCBIfam" id="TIGR03263">
    <property type="entry name" value="guanyl_kin"/>
    <property type="match status" value="1"/>
</dbReference>
<keyword evidence="12" id="KW-1185">Reference proteome</keyword>